<feature type="non-terminal residue" evidence="1">
    <location>
        <position position="1"/>
    </location>
</feature>
<evidence type="ECO:0000313" key="1">
    <source>
        <dbReference type="EMBL" id="SVB35559.1"/>
    </source>
</evidence>
<dbReference type="EMBL" id="UINC01038481">
    <property type="protein sequence ID" value="SVB35559.1"/>
    <property type="molecule type" value="Genomic_DNA"/>
</dbReference>
<reference evidence="1" key="1">
    <citation type="submission" date="2018-05" db="EMBL/GenBank/DDBJ databases">
        <authorList>
            <person name="Lanie J.A."/>
            <person name="Ng W.-L."/>
            <person name="Kazmierczak K.M."/>
            <person name="Andrzejewski T.M."/>
            <person name="Davidsen T.M."/>
            <person name="Wayne K.J."/>
            <person name="Tettelin H."/>
            <person name="Glass J.I."/>
            <person name="Rusch D."/>
            <person name="Podicherti R."/>
            <person name="Tsui H.-C.T."/>
            <person name="Winkler M.E."/>
        </authorList>
    </citation>
    <scope>NUCLEOTIDE SEQUENCE</scope>
</reference>
<proteinExistence type="predicted"/>
<accession>A0A382DBL3</accession>
<name>A0A382DBL3_9ZZZZ</name>
<sequence>GRAQVGYWRPVYPGRPLVGNYSWPGEIWLEEDCGRF</sequence>
<dbReference type="AlphaFoldDB" id="A0A382DBL3"/>
<gene>
    <name evidence="1" type="ORF">METZ01_LOCUS188413</name>
</gene>
<organism evidence="1">
    <name type="scientific">marine metagenome</name>
    <dbReference type="NCBI Taxonomy" id="408172"/>
    <lineage>
        <taxon>unclassified sequences</taxon>
        <taxon>metagenomes</taxon>
        <taxon>ecological metagenomes</taxon>
    </lineage>
</organism>
<protein>
    <submittedName>
        <fullName evidence="1">Uncharacterized protein</fullName>
    </submittedName>
</protein>